<comment type="caution">
    <text evidence="1">The sequence shown here is derived from an EMBL/GenBank/DDBJ whole genome shotgun (WGS) entry which is preliminary data.</text>
</comment>
<evidence type="ECO:0000313" key="1">
    <source>
        <dbReference type="EMBL" id="MFD0692194.1"/>
    </source>
</evidence>
<dbReference type="RefSeq" id="WP_131760228.1">
    <property type="nucleotide sequence ID" value="NZ_CAACUY010000107.1"/>
</dbReference>
<name>A0ABW2Y3E9_9ACTN</name>
<sequence>MALHEQVSWPVEGVLMVMPFDPQLHAPGSQARNGRCHWSDHDAEATWSVVWRGSRWAVCDTDLIAFARSELASEQDSQP</sequence>
<evidence type="ECO:0008006" key="3">
    <source>
        <dbReference type="Google" id="ProtNLM"/>
    </source>
</evidence>
<keyword evidence="2" id="KW-1185">Reference proteome</keyword>
<reference evidence="2" key="1">
    <citation type="journal article" date="2019" name="Int. J. Syst. Evol. Microbiol.">
        <title>The Global Catalogue of Microorganisms (GCM) 10K type strain sequencing project: providing services to taxonomists for standard genome sequencing and annotation.</title>
        <authorList>
            <consortium name="The Broad Institute Genomics Platform"/>
            <consortium name="The Broad Institute Genome Sequencing Center for Infectious Disease"/>
            <person name="Wu L."/>
            <person name="Ma J."/>
        </authorList>
    </citation>
    <scope>NUCLEOTIDE SEQUENCE [LARGE SCALE GENOMIC DNA]</scope>
    <source>
        <strain evidence="2">JCM 9371</strain>
    </source>
</reference>
<accession>A0ABW2Y3E9</accession>
<dbReference type="EMBL" id="JBHTGP010000038">
    <property type="protein sequence ID" value="MFD0692194.1"/>
    <property type="molecule type" value="Genomic_DNA"/>
</dbReference>
<gene>
    <name evidence="1" type="ORF">ACFQZM_47445</name>
</gene>
<proteinExistence type="predicted"/>
<protein>
    <recommendedName>
        <fullName evidence="3">Transposase</fullName>
    </recommendedName>
</protein>
<dbReference type="Proteomes" id="UP001597063">
    <property type="component" value="Unassembled WGS sequence"/>
</dbReference>
<evidence type="ECO:0000313" key="2">
    <source>
        <dbReference type="Proteomes" id="UP001597063"/>
    </source>
</evidence>
<organism evidence="1 2">
    <name type="scientific">Actinomadura fibrosa</name>
    <dbReference type="NCBI Taxonomy" id="111802"/>
    <lineage>
        <taxon>Bacteria</taxon>
        <taxon>Bacillati</taxon>
        <taxon>Actinomycetota</taxon>
        <taxon>Actinomycetes</taxon>
        <taxon>Streptosporangiales</taxon>
        <taxon>Thermomonosporaceae</taxon>
        <taxon>Actinomadura</taxon>
    </lineage>
</organism>